<keyword evidence="6" id="KW-0503">Monooxygenase</keyword>
<organism evidence="8 9">
    <name type="scientific">Absidia repens</name>
    <dbReference type="NCBI Taxonomy" id="90262"/>
    <lineage>
        <taxon>Eukaryota</taxon>
        <taxon>Fungi</taxon>
        <taxon>Fungi incertae sedis</taxon>
        <taxon>Mucoromycota</taxon>
        <taxon>Mucoromycotina</taxon>
        <taxon>Mucoromycetes</taxon>
        <taxon>Mucorales</taxon>
        <taxon>Cunninghamellaceae</taxon>
        <taxon>Absidia</taxon>
    </lineage>
</organism>
<evidence type="ECO:0000313" key="9">
    <source>
        <dbReference type="Proteomes" id="UP000193560"/>
    </source>
</evidence>
<dbReference type="GO" id="GO:0020037">
    <property type="term" value="F:heme binding"/>
    <property type="evidence" value="ECO:0007669"/>
    <property type="project" value="InterPro"/>
</dbReference>
<evidence type="ECO:0000256" key="1">
    <source>
        <dbReference type="ARBA" id="ARBA00010617"/>
    </source>
</evidence>
<keyword evidence="5 7" id="KW-0408">Iron</keyword>
<dbReference type="AlphaFoldDB" id="A0A1X2HLL5"/>
<accession>A0A1X2HLL5</accession>
<dbReference type="Pfam" id="PF00067">
    <property type="entry name" value="p450"/>
    <property type="match status" value="1"/>
</dbReference>
<reference evidence="8 9" key="1">
    <citation type="submission" date="2016-07" db="EMBL/GenBank/DDBJ databases">
        <title>Pervasive Adenine N6-methylation of Active Genes in Fungi.</title>
        <authorList>
            <consortium name="DOE Joint Genome Institute"/>
            <person name="Mondo S.J."/>
            <person name="Dannebaum R.O."/>
            <person name="Kuo R.C."/>
            <person name="Labutti K."/>
            <person name="Haridas S."/>
            <person name="Kuo A."/>
            <person name="Salamov A."/>
            <person name="Ahrendt S.R."/>
            <person name="Lipzen A."/>
            <person name="Sullivan W."/>
            <person name="Andreopoulos W.B."/>
            <person name="Clum A."/>
            <person name="Lindquist E."/>
            <person name="Daum C."/>
            <person name="Ramamoorthy G.K."/>
            <person name="Gryganskyi A."/>
            <person name="Culley D."/>
            <person name="Magnuson J.K."/>
            <person name="James T.Y."/>
            <person name="O'Malley M.A."/>
            <person name="Stajich J.E."/>
            <person name="Spatafora J.W."/>
            <person name="Visel A."/>
            <person name="Grigoriev I.V."/>
        </authorList>
    </citation>
    <scope>NUCLEOTIDE SEQUENCE [LARGE SCALE GENOMIC DNA]</scope>
    <source>
        <strain evidence="8 9">NRRL 1336</strain>
    </source>
</reference>
<protein>
    <submittedName>
        <fullName evidence="8">Cytochrome P450</fullName>
    </submittedName>
</protein>
<keyword evidence="4" id="KW-0560">Oxidoreductase</keyword>
<dbReference type="OrthoDB" id="1470350at2759"/>
<keyword evidence="9" id="KW-1185">Reference proteome</keyword>
<sequence>MDQVNTLIKDFGIPKPSKSTILSIGAAISVSYLCWKIIRLIKPPRKLSHIPHISFYCHVKSIIERKPYSQISREFVMPLLISSSTIGYLKPDALGWTLNITNPEATKDFFLKTDIYPKANFKVGKGTLFQNFIGDDNIAFASGGNEWKKHRKLVNPAFHKNMPIKLFTTLTHKVFKVLDDANEKPINATKLLERFTLQAIGLAGFGFDFDAILNPDSEWVTVYANIRAGIADPLYFVFPWLDQKLLWLLPKRQEAHRLSDRFHGMMDGLIEEKRQLLRQQKTKHDQDECADAEKDILTLMLEAELSGEGTLTHEELKSNLNVFFLAGHDTTANALSAAIYHLATHPMIQQKARDEALSILGDDPEDVFPTLQEIKRFKYINQIIKETLRFHAPAINGLPRVVTQDTELAGVFLPKGTPVLVNTYDLHHNPCVWTNPDRFDPARFDKDSDAELRPSMSWVPFYNGQRMCIGMQFSLMEQRVLLSCLLRKYEWRLPDDSKHKDELITGNIGLLVAKDLDVIFKRRY</sequence>
<dbReference type="GO" id="GO:0004497">
    <property type="term" value="F:monooxygenase activity"/>
    <property type="evidence" value="ECO:0007669"/>
    <property type="project" value="UniProtKB-KW"/>
</dbReference>
<dbReference type="PRINTS" id="PR00463">
    <property type="entry name" value="EP450I"/>
</dbReference>
<dbReference type="PANTHER" id="PTHR24291:SF50">
    <property type="entry name" value="BIFUNCTIONAL ALBAFLAVENONE MONOOXYGENASE_TERPENE SYNTHASE"/>
    <property type="match status" value="1"/>
</dbReference>
<comment type="similarity">
    <text evidence="1">Belongs to the cytochrome P450 family.</text>
</comment>
<keyword evidence="2 7" id="KW-0349">Heme</keyword>
<evidence type="ECO:0000256" key="7">
    <source>
        <dbReference type="PIRSR" id="PIRSR602401-1"/>
    </source>
</evidence>
<dbReference type="InterPro" id="IPR050196">
    <property type="entry name" value="Cytochrome_P450_Monoox"/>
</dbReference>
<feature type="binding site" description="axial binding residue" evidence="7">
    <location>
        <position position="468"/>
    </location>
    <ligand>
        <name>heme</name>
        <dbReference type="ChEBI" id="CHEBI:30413"/>
    </ligand>
    <ligandPart>
        <name>Fe</name>
        <dbReference type="ChEBI" id="CHEBI:18248"/>
    </ligandPart>
</feature>
<dbReference type="STRING" id="90262.A0A1X2HLL5"/>
<dbReference type="InterPro" id="IPR036396">
    <property type="entry name" value="Cyt_P450_sf"/>
</dbReference>
<keyword evidence="3 7" id="KW-0479">Metal-binding</keyword>
<evidence type="ECO:0000256" key="2">
    <source>
        <dbReference type="ARBA" id="ARBA00022617"/>
    </source>
</evidence>
<evidence type="ECO:0000256" key="5">
    <source>
        <dbReference type="ARBA" id="ARBA00023004"/>
    </source>
</evidence>
<dbReference type="PANTHER" id="PTHR24291">
    <property type="entry name" value="CYTOCHROME P450 FAMILY 4"/>
    <property type="match status" value="1"/>
</dbReference>
<name>A0A1X2HLL5_9FUNG</name>
<dbReference type="PRINTS" id="PR00385">
    <property type="entry name" value="P450"/>
</dbReference>
<proteinExistence type="inferred from homology"/>
<dbReference type="EMBL" id="MCGE01000062">
    <property type="protein sequence ID" value="ORY99476.1"/>
    <property type="molecule type" value="Genomic_DNA"/>
</dbReference>
<evidence type="ECO:0000256" key="4">
    <source>
        <dbReference type="ARBA" id="ARBA00023002"/>
    </source>
</evidence>
<evidence type="ECO:0000313" key="8">
    <source>
        <dbReference type="EMBL" id="ORY99476.1"/>
    </source>
</evidence>
<evidence type="ECO:0000256" key="3">
    <source>
        <dbReference type="ARBA" id="ARBA00022723"/>
    </source>
</evidence>
<dbReference type="GO" id="GO:0005506">
    <property type="term" value="F:iron ion binding"/>
    <property type="evidence" value="ECO:0007669"/>
    <property type="project" value="InterPro"/>
</dbReference>
<dbReference type="Gene3D" id="1.10.630.10">
    <property type="entry name" value="Cytochrome P450"/>
    <property type="match status" value="1"/>
</dbReference>
<dbReference type="InterPro" id="IPR002401">
    <property type="entry name" value="Cyt_P450_E_grp-I"/>
</dbReference>
<evidence type="ECO:0000256" key="6">
    <source>
        <dbReference type="ARBA" id="ARBA00023033"/>
    </source>
</evidence>
<comment type="cofactor">
    <cofactor evidence="7">
        <name>heme</name>
        <dbReference type="ChEBI" id="CHEBI:30413"/>
    </cofactor>
</comment>
<dbReference type="SUPFAM" id="SSF48264">
    <property type="entry name" value="Cytochrome P450"/>
    <property type="match status" value="1"/>
</dbReference>
<dbReference type="Proteomes" id="UP000193560">
    <property type="component" value="Unassembled WGS sequence"/>
</dbReference>
<dbReference type="GO" id="GO:0016705">
    <property type="term" value="F:oxidoreductase activity, acting on paired donors, with incorporation or reduction of molecular oxygen"/>
    <property type="evidence" value="ECO:0007669"/>
    <property type="project" value="InterPro"/>
</dbReference>
<gene>
    <name evidence="8" type="ORF">BCR42DRAFT_430258</name>
</gene>
<dbReference type="InterPro" id="IPR001128">
    <property type="entry name" value="Cyt_P450"/>
</dbReference>
<comment type="caution">
    <text evidence="8">The sequence shown here is derived from an EMBL/GenBank/DDBJ whole genome shotgun (WGS) entry which is preliminary data.</text>
</comment>